<evidence type="ECO:0000256" key="2">
    <source>
        <dbReference type="ARBA" id="ARBA00022692"/>
    </source>
</evidence>
<dbReference type="PANTHER" id="PTHR21212">
    <property type="entry name" value="BERNARDINELLI-SEIP CONGENITAL LIPODYSTROPHY 2 HOMOLOG BSCL2 PROTEIN"/>
    <property type="match status" value="1"/>
</dbReference>
<evidence type="ECO:0000256" key="7">
    <source>
        <dbReference type="SAM" id="Phobius"/>
    </source>
</evidence>
<comment type="subcellular location">
    <subcellularLocation>
        <location evidence="1">Endoplasmic reticulum membrane</location>
        <topology evidence="1">Multi-pass membrane protein</topology>
    </subcellularLocation>
</comment>
<accession>A0A8J4S1I9</accession>
<protein>
    <recommendedName>
        <fullName evidence="10">Seipin</fullName>
    </recommendedName>
</protein>
<reference evidence="8" key="1">
    <citation type="submission" date="2020-03" db="EMBL/GenBank/DDBJ databases">
        <title>Castanea mollissima Vanexum genome sequencing.</title>
        <authorList>
            <person name="Staton M."/>
        </authorList>
    </citation>
    <scope>NUCLEOTIDE SEQUENCE</scope>
    <source>
        <tissue evidence="8">Leaf</tissue>
    </source>
</reference>
<evidence type="ECO:0000256" key="3">
    <source>
        <dbReference type="ARBA" id="ARBA00022824"/>
    </source>
</evidence>
<evidence type="ECO:0000256" key="5">
    <source>
        <dbReference type="ARBA" id="ARBA00023098"/>
    </source>
</evidence>
<dbReference type="AlphaFoldDB" id="A0A8J4S1I9"/>
<keyword evidence="9" id="KW-1185">Reference proteome</keyword>
<sequence length="237" mass="27157">MFYSRLFCQLTAELLSVNGAVIAKSSQPCMLKFRSIPIRLARTFFMGIPLLIGISHETQMISIEMLKHKEGIRRTEAIRVTLVPRAGTLSPPQLYEAEILIHSQLPWTKQLVSNWKWTLYVWTSLYIYIILLIVLVCFCKPLIFPMTTAASFRGDRSERELMTEEPAEALTQARDEREVSELLRKWKRRSKRKAIYFHEAMRETVGSSTSSMSVTREDTSTVVEEDTVDSESVCIGG</sequence>
<feature type="transmembrane region" description="Helical" evidence="7">
    <location>
        <begin position="119"/>
        <end position="143"/>
    </location>
</feature>
<dbReference type="Proteomes" id="UP000737018">
    <property type="component" value="Unassembled WGS sequence"/>
</dbReference>
<name>A0A8J4S1I9_9ROSI</name>
<dbReference type="InterPro" id="IPR009617">
    <property type="entry name" value="Seipin"/>
</dbReference>
<keyword evidence="3" id="KW-0256">Endoplasmic reticulum</keyword>
<proteinExistence type="predicted"/>
<dbReference type="Pfam" id="PF06775">
    <property type="entry name" value="Seipin"/>
    <property type="match status" value="1"/>
</dbReference>
<dbReference type="CDD" id="cd23995">
    <property type="entry name" value="Seipin_BSCL2_like"/>
    <property type="match status" value="1"/>
</dbReference>
<evidence type="ECO:0000256" key="6">
    <source>
        <dbReference type="ARBA" id="ARBA00023136"/>
    </source>
</evidence>
<evidence type="ECO:0000313" key="8">
    <source>
        <dbReference type="EMBL" id="KAF3976475.1"/>
    </source>
</evidence>
<keyword evidence="5" id="KW-0443">Lipid metabolism</keyword>
<keyword evidence="4 7" id="KW-1133">Transmembrane helix</keyword>
<keyword evidence="2 7" id="KW-0812">Transmembrane</keyword>
<dbReference type="GO" id="GO:0006629">
    <property type="term" value="P:lipid metabolic process"/>
    <property type="evidence" value="ECO:0007669"/>
    <property type="project" value="UniProtKB-KW"/>
</dbReference>
<evidence type="ECO:0008006" key="10">
    <source>
        <dbReference type="Google" id="ProtNLM"/>
    </source>
</evidence>
<dbReference type="EMBL" id="JRKL02000016">
    <property type="protein sequence ID" value="KAF3976475.1"/>
    <property type="molecule type" value="Genomic_DNA"/>
</dbReference>
<keyword evidence="6 7" id="KW-0472">Membrane</keyword>
<evidence type="ECO:0000256" key="4">
    <source>
        <dbReference type="ARBA" id="ARBA00022989"/>
    </source>
</evidence>
<dbReference type="GO" id="GO:0005789">
    <property type="term" value="C:endoplasmic reticulum membrane"/>
    <property type="evidence" value="ECO:0007669"/>
    <property type="project" value="UniProtKB-SubCell"/>
</dbReference>
<evidence type="ECO:0000313" key="9">
    <source>
        <dbReference type="Proteomes" id="UP000737018"/>
    </source>
</evidence>
<dbReference type="PANTHER" id="PTHR21212:SF5">
    <property type="entry name" value="SEIPIN-1"/>
    <property type="match status" value="1"/>
</dbReference>
<dbReference type="OrthoDB" id="3990054at2759"/>
<evidence type="ECO:0000256" key="1">
    <source>
        <dbReference type="ARBA" id="ARBA00004477"/>
    </source>
</evidence>
<comment type="caution">
    <text evidence="8">The sequence shown here is derived from an EMBL/GenBank/DDBJ whole genome shotgun (WGS) entry which is preliminary data.</text>
</comment>
<organism evidence="8 9">
    <name type="scientific">Castanea mollissima</name>
    <name type="common">Chinese chestnut</name>
    <dbReference type="NCBI Taxonomy" id="60419"/>
    <lineage>
        <taxon>Eukaryota</taxon>
        <taxon>Viridiplantae</taxon>
        <taxon>Streptophyta</taxon>
        <taxon>Embryophyta</taxon>
        <taxon>Tracheophyta</taxon>
        <taxon>Spermatophyta</taxon>
        <taxon>Magnoliopsida</taxon>
        <taxon>eudicotyledons</taxon>
        <taxon>Gunneridae</taxon>
        <taxon>Pentapetalae</taxon>
        <taxon>rosids</taxon>
        <taxon>fabids</taxon>
        <taxon>Fagales</taxon>
        <taxon>Fagaceae</taxon>
        <taxon>Castanea</taxon>
    </lineage>
</organism>
<dbReference type="GO" id="GO:0140042">
    <property type="term" value="P:lipid droplet formation"/>
    <property type="evidence" value="ECO:0007669"/>
    <property type="project" value="UniProtKB-ARBA"/>
</dbReference>
<gene>
    <name evidence="8" type="ORF">CMV_000336</name>
</gene>